<gene>
    <name evidence="1" type="ORF">F441_21451</name>
</gene>
<dbReference type="EMBL" id="ANIX01004276">
    <property type="protein sequence ID" value="ETP01276.1"/>
    <property type="molecule type" value="Genomic_DNA"/>
</dbReference>
<name>W2VSW8_PHYNI</name>
<evidence type="ECO:0000313" key="1">
    <source>
        <dbReference type="EMBL" id="ETP01276.1"/>
    </source>
</evidence>
<dbReference type="Proteomes" id="UP000018958">
    <property type="component" value="Unassembled WGS sequence"/>
</dbReference>
<dbReference type="Gene3D" id="1.25.40.10">
    <property type="entry name" value="Tetratricopeptide repeat domain"/>
    <property type="match status" value="1"/>
</dbReference>
<sequence length="222" mass="24989">MLTTSTSMVFSVEYKYTIRLVLKLGERKFAHDLVCLMGTNGVDPTEQYKALRLRKTGDVFNTMHKAGYGCDEATYDPVIGAAILLKKSDLVFRFLDDTMKFGASPKLSMQIFPPVVGTAVKTKQDQLALEILDYIYKSKGPSAAYLRVLQDAEKANQYKLVKMIVEHIEKNAGAMTIDMYEAILSSCARVRDLEAALENEVRCVKRARNDRECCFLLDQVCC</sequence>
<proteinExistence type="predicted"/>
<accession>W2VSW8</accession>
<organism evidence="1 2">
    <name type="scientific">Phytophthora nicotianae CJ01A1</name>
    <dbReference type="NCBI Taxonomy" id="1317063"/>
    <lineage>
        <taxon>Eukaryota</taxon>
        <taxon>Sar</taxon>
        <taxon>Stramenopiles</taxon>
        <taxon>Oomycota</taxon>
        <taxon>Peronosporomycetes</taxon>
        <taxon>Peronosporales</taxon>
        <taxon>Peronosporaceae</taxon>
        <taxon>Phytophthora</taxon>
    </lineage>
</organism>
<dbReference type="AlphaFoldDB" id="W2VSW8"/>
<evidence type="ECO:0000313" key="2">
    <source>
        <dbReference type="Proteomes" id="UP000018958"/>
    </source>
</evidence>
<dbReference type="InterPro" id="IPR011990">
    <property type="entry name" value="TPR-like_helical_dom_sf"/>
</dbReference>
<comment type="caution">
    <text evidence="1">The sequence shown here is derived from an EMBL/GenBank/DDBJ whole genome shotgun (WGS) entry which is preliminary data.</text>
</comment>
<protein>
    <submittedName>
        <fullName evidence="1">Uncharacterized protein</fullName>
    </submittedName>
</protein>
<reference evidence="1 2" key="1">
    <citation type="submission" date="2013-11" db="EMBL/GenBank/DDBJ databases">
        <title>The Genome Sequence of Phytophthora parasitica CJ01A1.</title>
        <authorList>
            <consortium name="The Broad Institute Genomics Platform"/>
            <person name="Russ C."/>
            <person name="Tyler B."/>
            <person name="Panabieres F."/>
            <person name="Shan W."/>
            <person name="Tripathy S."/>
            <person name="Grunwald N."/>
            <person name="Machado M."/>
            <person name="Johnson C.S."/>
            <person name="Walker B."/>
            <person name="Young S.K."/>
            <person name="Zeng Q."/>
            <person name="Gargeya S."/>
            <person name="Fitzgerald M."/>
            <person name="Haas B."/>
            <person name="Abouelleil A."/>
            <person name="Allen A.W."/>
            <person name="Alvarado L."/>
            <person name="Arachchi H.M."/>
            <person name="Berlin A.M."/>
            <person name="Chapman S.B."/>
            <person name="Gainer-Dewar J."/>
            <person name="Goldberg J."/>
            <person name="Griggs A."/>
            <person name="Gujja S."/>
            <person name="Hansen M."/>
            <person name="Howarth C."/>
            <person name="Imamovic A."/>
            <person name="Ireland A."/>
            <person name="Larimer J."/>
            <person name="McCowan C."/>
            <person name="Murphy C."/>
            <person name="Pearson M."/>
            <person name="Poon T.W."/>
            <person name="Priest M."/>
            <person name="Roberts A."/>
            <person name="Saif S."/>
            <person name="Shea T."/>
            <person name="Sisk P."/>
            <person name="Sykes S."/>
            <person name="Wortman J."/>
            <person name="Nusbaum C."/>
            <person name="Birren B."/>
        </authorList>
    </citation>
    <scope>NUCLEOTIDE SEQUENCE [LARGE SCALE GENOMIC DNA]</scope>
    <source>
        <strain evidence="1 2">CJ01A1</strain>
    </source>
</reference>